<dbReference type="InterPro" id="IPR043472">
    <property type="entry name" value="Macro_dom-like"/>
</dbReference>
<evidence type="ECO:0000313" key="2">
    <source>
        <dbReference type="EMBL" id="RKI90533.1"/>
    </source>
</evidence>
<evidence type="ECO:0000259" key="1">
    <source>
        <dbReference type="PROSITE" id="PS51154"/>
    </source>
</evidence>
<dbReference type="SUPFAM" id="SSF52949">
    <property type="entry name" value="Macro domain-like"/>
    <property type="match status" value="1"/>
</dbReference>
<name>A0A3A9ASL6_9FIRM</name>
<dbReference type="Gene3D" id="3.40.220.10">
    <property type="entry name" value="Leucine Aminopeptidase, subunit E, domain 1"/>
    <property type="match status" value="1"/>
</dbReference>
<dbReference type="RefSeq" id="WP_120470813.1">
    <property type="nucleotide sequence ID" value="NZ_RAYQ01000014.1"/>
</dbReference>
<dbReference type="EMBL" id="RAYQ01000014">
    <property type="protein sequence ID" value="RKI90533.1"/>
    <property type="molecule type" value="Genomic_DNA"/>
</dbReference>
<organism evidence="2 3">
    <name type="scientific">Parablautia intestinalis</name>
    <dbReference type="NCBI Taxonomy" id="2320100"/>
    <lineage>
        <taxon>Bacteria</taxon>
        <taxon>Bacillati</taxon>
        <taxon>Bacillota</taxon>
        <taxon>Clostridia</taxon>
        <taxon>Lachnospirales</taxon>
        <taxon>Lachnospiraceae</taxon>
        <taxon>Parablautia</taxon>
    </lineage>
</organism>
<dbReference type="OrthoDB" id="6194521at2"/>
<reference evidence="2 3" key="1">
    <citation type="submission" date="2018-09" db="EMBL/GenBank/DDBJ databases">
        <title>Murine metabolic-syndrome-specific gut microbial biobank.</title>
        <authorList>
            <person name="Liu C."/>
        </authorList>
    </citation>
    <scope>NUCLEOTIDE SEQUENCE [LARGE SCALE GENOMIC DNA]</scope>
    <source>
        <strain evidence="2 3">0.1xD8-82</strain>
    </source>
</reference>
<accession>A0A3A9ASL6</accession>
<proteinExistence type="predicted"/>
<comment type="caution">
    <text evidence="2">The sequence shown here is derived from an EMBL/GenBank/DDBJ whole genome shotgun (WGS) entry which is preliminary data.</text>
</comment>
<feature type="domain" description="Macro" evidence="1">
    <location>
        <begin position="1"/>
        <end position="68"/>
    </location>
</feature>
<gene>
    <name evidence="2" type="ORF">D7V94_14025</name>
</gene>
<dbReference type="InterPro" id="IPR002589">
    <property type="entry name" value="Macro_dom"/>
</dbReference>
<dbReference type="PROSITE" id="PS51154">
    <property type="entry name" value="MACRO"/>
    <property type="match status" value="1"/>
</dbReference>
<sequence length="68" mass="7777">MSFQIVRNDITKMNTEAIVNMASAHPVAGAGCDSAVYKVAGYEEILRYRREKSDVRRRERLALVYQNN</sequence>
<dbReference type="PROSITE" id="PS51257">
    <property type="entry name" value="PROKAR_LIPOPROTEIN"/>
    <property type="match status" value="1"/>
</dbReference>
<evidence type="ECO:0000313" key="3">
    <source>
        <dbReference type="Proteomes" id="UP000280696"/>
    </source>
</evidence>
<dbReference type="AlphaFoldDB" id="A0A3A9ASL6"/>
<keyword evidence="3" id="KW-1185">Reference proteome</keyword>
<protein>
    <recommendedName>
        <fullName evidence="1">Macro domain-containing protein</fullName>
    </recommendedName>
</protein>
<dbReference type="Proteomes" id="UP000280696">
    <property type="component" value="Unassembled WGS sequence"/>
</dbReference>